<keyword evidence="4" id="KW-1185">Reference proteome</keyword>
<dbReference type="Pfam" id="PF20434">
    <property type="entry name" value="BD-FAE"/>
    <property type="match status" value="1"/>
</dbReference>
<organism evidence="3 4">
    <name type="scientific">Pelagibacterium flavum</name>
    <dbReference type="NCBI Taxonomy" id="2984530"/>
    <lineage>
        <taxon>Bacteria</taxon>
        <taxon>Pseudomonadati</taxon>
        <taxon>Pseudomonadota</taxon>
        <taxon>Alphaproteobacteria</taxon>
        <taxon>Hyphomicrobiales</taxon>
        <taxon>Devosiaceae</taxon>
        <taxon>Pelagibacterium</taxon>
    </lineage>
</organism>
<accession>A0ABY6IRZ8</accession>
<reference evidence="3" key="1">
    <citation type="submission" date="2022-10" db="EMBL/GenBank/DDBJ databases">
        <title>YIM 151497 complete genome.</title>
        <authorList>
            <person name="Chen X."/>
        </authorList>
    </citation>
    <scope>NUCLEOTIDE SEQUENCE</scope>
    <source>
        <strain evidence="3">YIM 151497</strain>
    </source>
</reference>
<dbReference type="PANTHER" id="PTHR48081">
    <property type="entry name" value="AB HYDROLASE SUPERFAMILY PROTEIN C4A8.06C"/>
    <property type="match status" value="1"/>
</dbReference>
<name>A0ABY6IRZ8_9HYPH</name>
<dbReference type="SUPFAM" id="SSF53474">
    <property type="entry name" value="alpha/beta-Hydrolases"/>
    <property type="match status" value="1"/>
</dbReference>
<dbReference type="PANTHER" id="PTHR48081:SF33">
    <property type="entry name" value="KYNURENINE FORMAMIDASE"/>
    <property type="match status" value="1"/>
</dbReference>
<keyword evidence="1 3" id="KW-0378">Hydrolase</keyword>
<dbReference type="Gene3D" id="3.40.50.1820">
    <property type="entry name" value="alpha/beta hydrolase"/>
    <property type="match status" value="1"/>
</dbReference>
<proteinExistence type="predicted"/>
<gene>
    <name evidence="3" type="ORF">OF122_01460</name>
</gene>
<protein>
    <submittedName>
        <fullName evidence="3">Alpha/beta hydrolase</fullName>
    </submittedName>
</protein>
<dbReference type="Proteomes" id="UP001163882">
    <property type="component" value="Chromosome"/>
</dbReference>
<dbReference type="InterPro" id="IPR050300">
    <property type="entry name" value="GDXG_lipolytic_enzyme"/>
</dbReference>
<sequence length="280" mass="30870">MSEVDDFRTRDHVPDFDRNVEWFREYSSQTKAALRNRCDLRYGAGEKATLDLFFPKERQAPAPIHLFIHGGYWRMFDKSDFSFVANTICTAGGIAAIMNYDLMPGVRMATIVEQVHQCASWLVENAESFGGDPARFSVSGHSAGGHLCCFLFSKDSPVRPKGILALSGIYDLSPLRQSFLQQELRLTDDEVACFSPISMDSVRSGAMVLMVGEAETLPFHRQAAALRQKLLDEGWDVSYQSIKGANHMSIMAQLGSPDTIPGRCLAAMIVPGVGPGLGKK</sequence>
<dbReference type="GO" id="GO:0016787">
    <property type="term" value="F:hydrolase activity"/>
    <property type="evidence" value="ECO:0007669"/>
    <property type="project" value="UniProtKB-KW"/>
</dbReference>
<dbReference type="InterPro" id="IPR029058">
    <property type="entry name" value="AB_hydrolase_fold"/>
</dbReference>
<evidence type="ECO:0000259" key="2">
    <source>
        <dbReference type="Pfam" id="PF20434"/>
    </source>
</evidence>
<feature type="domain" description="BD-FAE-like" evidence="2">
    <location>
        <begin position="50"/>
        <end position="150"/>
    </location>
</feature>
<evidence type="ECO:0000313" key="3">
    <source>
        <dbReference type="EMBL" id="UYQ72485.1"/>
    </source>
</evidence>
<dbReference type="InterPro" id="IPR049492">
    <property type="entry name" value="BD-FAE-like_dom"/>
</dbReference>
<evidence type="ECO:0000256" key="1">
    <source>
        <dbReference type="ARBA" id="ARBA00022801"/>
    </source>
</evidence>
<evidence type="ECO:0000313" key="4">
    <source>
        <dbReference type="Proteomes" id="UP001163882"/>
    </source>
</evidence>
<dbReference type="EMBL" id="CP107716">
    <property type="protein sequence ID" value="UYQ72485.1"/>
    <property type="molecule type" value="Genomic_DNA"/>
</dbReference>
<dbReference type="RefSeq" id="WP_264226116.1">
    <property type="nucleotide sequence ID" value="NZ_CP107716.1"/>
</dbReference>